<evidence type="ECO:0000256" key="2">
    <source>
        <dbReference type="ARBA" id="ARBA00022679"/>
    </source>
</evidence>
<evidence type="ECO:0000256" key="3">
    <source>
        <dbReference type="ARBA" id="ARBA00023169"/>
    </source>
</evidence>
<dbReference type="RefSeq" id="WP_189610372.1">
    <property type="nucleotide sequence ID" value="NZ_BMXR01000007.1"/>
</dbReference>
<reference evidence="6" key="2">
    <citation type="submission" date="2020-09" db="EMBL/GenBank/DDBJ databases">
        <authorList>
            <person name="Sun Q."/>
            <person name="Kim S."/>
        </authorList>
    </citation>
    <scope>NUCLEOTIDE SEQUENCE</scope>
    <source>
        <strain evidence="6">KCTC 22169</strain>
    </source>
</reference>
<keyword evidence="2" id="KW-0808">Transferase</keyword>
<protein>
    <recommendedName>
        <fullName evidence="8">Stealth protein CR1, conserved region 1</fullName>
    </recommendedName>
</protein>
<dbReference type="InterPro" id="IPR021520">
    <property type="entry name" value="Stealth_CR2"/>
</dbReference>
<gene>
    <name evidence="6" type="ORF">GCM10007392_30550</name>
</gene>
<organism evidence="6 7">
    <name type="scientific">Saccharospirillum salsuginis</name>
    <dbReference type="NCBI Taxonomy" id="418750"/>
    <lineage>
        <taxon>Bacteria</taxon>
        <taxon>Pseudomonadati</taxon>
        <taxon>Pseudomonadota</taxon>
        <taxon>Gammaproteobacteria</taxon>
        <taxon>Oceanospirillales</taxon>
        <taxon>Saccharospirillaceae</taxon>
        <taxon>Saccharospirillum</taxon>
    </lineage>
</organism>
<comment type="caution">
    <text evidence="6">The sequence shown here is derived from an EMBL/GenBank/DDBJ whole genome shotgun (WGS) entry which is preliminary data.</text>
</comment>
<keyword evidence="3" id="KW-0270">Exopolysaccharide synthesis</keyword>
<dbReference type="AlphaFoldDB" id="A0A918KEN0"/>
<keyword evidence="7" id="KW-1185">Reference proteome</keyword>
<dbReference type="GO" id="GO:0000271">
    <property type="term" value="P:polysaccharide biosynthetic process"/>
    <property type="evidence" value="ECO:0007669"/>
    <property type="project" value="UniProtKB-KW"/>
</dbReference>
<feature type="domain" description="Stealth protein CR1 conserved region 1" evidence="5">
    <location>
        <begin position="7"/>
        <end position="29"/>
    </location>
</feature>
<comment type="similarity">
    <text evidence="1">Belongs to the stealth family.</text>
</comment>
<dbReference type="Proteomes" id="UP000626148">
    <property type="component" value="Unassembled WGS sequence"/>
</dbReference>
<dbReference type="PANTHER" id="PTHR24045">
    <property type="match status" value="1"/>
</dbReference>
<reference evidence="6" key="1">
    <citation type="journal article" date="2014" name="Int. J. Syst. Evol. Microbiol.">
        <title>Complete genome sequence of Corynebacterium casei LMG S-19264T (=DSM 44701T), isolated from a smear-ripened cheese.</title>
        <authorList>
            <consortium name="US DOE Joint Genome Institute (JGI-PGF)"/>
            <person name="Walter F."/>
            <person name="Albersmeier A."/>
            <person name="Kalinowski J."/>
            <person name="Ruckert C."/>
        </authorList>
    </citation>
    <scope>NUCLEOTIDE SEQUENCE</scope>
    <source>
        <strain evidence="6">KCTC 22169</strain>
    </source>
</reference>
<evidence type="ECO:0000313" key="6">
    <source>
        <dbReference type="EMBL" id="GGX60420.1"/>
    </source>
</evidence>
<dbReference type="EMBL" id="BMXR01000007">
    <property type="protein sequence ID" value="GGX60420.1"/>
    <property type="molecule type" value="Genomic_DNA"/>
</dbReference>
<feature type="domain" description="Stealth protein CR2 conserved region 2" evidence="4">
    <location>
        <begin position="45"/>
        <end position="154"/>
    </location>
</feature>
<sequence length="353" mass="41201">MPHTTSPIDAIITWVDGDDPAHKAKLHAYFKTLGRDIPGSAAPTRFRERGELEYCVASILRFAPWVRTIHIVTDNQTPPFLEGDTGRALADKINLVDHTTVFRGYEDVLPVFSCRPIETVLWRIPELADRFIYFNDDMMLTRPVDPTDFFQDDQLVLRGHWTRHTHQQWLFRLKRSRPIRALRPTPLRPNRANHLRMQELSARAMGFNGRYFNIPHEPHPAFKHQMEALFEAHPDWLRDNIRHKLRHPDQIWSFSLATHQAIQDDRAMFARHPKLALLKAENYTVPGIRWALHRLSRSRRTAFLCVQSLDQATPAVQDHVIQWLEAHVGGLPTEVDSKNEYREYLGDKFDQPN</sequence>
<accession>A0A918KEN0</accession>
<dbReference type="Pfam" id="PF11380">
    <property type="entry name" value="Stealth_CR2"/>
    <property type="match status" value="1"/>
</dbReference>
<evidence type="ECO:0000259" key="5">
    <source>
        <dbReference type="Pfam" id="PF17101"/>
    </source>
</evidence>
<evidence type="ECO:0000259" key="4">
    <source>
        <dbReference type="Pfam" id="PF11380"/>
    </source>
</evidence>
<dbReference type="InterPro" id="IPR031358">
    <property type="entry name" value="Stealth_CR1"/>
</dbReference>
<dbReference type="PANTHER" id="PTHR24045:SF0">
    <property type="entry name" value="N-ACETYLGLUCOSAMINE-1-PHOSPHOTRANSFERASE SUBUNITS ALPHA_BETA"/>
    <property type="match status" value="1"/>
</dbReference>
<dbReference type="Pfam" id="PF17101">
    <property type="entry name" value="Stealth_CR1"/>
    <property type="match status" value="1"/>
</dbReference>
<proteinExistence type="inferred from homology"/>
<evidence type="ECO:0008006" key="8">
    <source>
        <dbReference type="Google" id="ProtNLM"/>
    </source>
</evidence>
<dbReference type="GO" id="GO:0016772">
    <property type="term" value="F:transferase activity, transferring phosphorus-containing groups"/>
    <property type="evidence" value="ECO:0007669"/>
    <property type="project" value="InterPro"/>
</dbReference>
<name>A0A918KEN0_9GAMM</name>
<dbReference type="InterPro" id="IPR047141">
    <property type="entry name" value="Stealth"/>
</dbReference>
<evidence type="ECO:0000256" key="1">
    <source>
        <dbReference type="ARBA" id="ARBA00007583"/>
    </source>
</evidence>
<evidence type="ECO:0000313" key="7">
    <source>
        <dbReference type="Proteomes" id="UP000626148"/>
    </source>
</evidence>